<evidence type="ECO:0000313" key="1">
    <source>
        <dbReference type="EMBL" id="EAA20113.1"/>
    </source>
</evidence>
<comment type="caution">
    <text evidence="1">The sequence shown here is derived from an EMBL/GenBank/DDBJ whole genome shotgun (WGS) entry which is preliminary data.</text>
</comment>
<sequence>MLCISSDTVPVPSP</sequence>
<organism evidence="1 2">
    <name type="scientific">Plasmodium yoelii yoelii</name>
    <dbReference type="NCBI Taxonomy" id="73239"/>
    <lineage>
        <taxon>Eukaryota</taxon>
        <taxon>Sar</taxon>
        <taxon>Alveolata</taxon>
        <taxon>Apicomplexa</taxon>
        <taxon>Aconoidasida</taxon>
        <taxon>Haemosporida</taxon>
        <taxon>Plasmodiidae</taxon>
        <taxon>Plasmodium</taxon>
        <taxon>Plasmodium (Vinckeia)</taxon>
    </lineage>
</organism>
<evidence type="ECO:0000313" key="2">
    <source>
        <dbReference type="Proteomes" id="UP000008553"/>
    </source>
</evidence>
<keyword evidence="2" id="KW-1185">Reference proteome</keyword>
<dbReference type="EMBL" id="AABL01002826">
    <property type="protein sequence ID" value="EAA20113.1"/>
    <property type="molecule type" value="Genomic_DNA"/>
</dbReference>
<reference evidence="1 2" key="1">
    <citation type="journal article" date="2002" name="Nature">
        <title>Genome sequence and comparative analysis of the model rodent malaria parasite Plasmodium yoelii yoelii.</title>
        <authorList>
            <person name="Carlton J.M."/>
            <person name="Angiuoli S.V."/>
            <person name="Suh B.B."/>
            <person name="Kooij T.W."/>
            <person name="Pertea M."/>
            <person name="Silva J.C."/>
            <person name="Ermolaeva M.D."/>
            <person name="Allen J.E."/>
            <person name="Selengut J.D."/>
            <person name="Koo H.L."/>
            <person name="Peterson J.D."/>
            <person name="Pop M."/>
            <person name="Kosack D.S."/>
            <person name="Shumway M.F."/>
            <person name="Bidwell S.L."/>
            <person name="Shallom S.J."/>
            <person name="van Aken S.E."/>
            <person name="Riedmuller S.B."/>
            <person name="Feldblyum T.V."/>
            <person name="Cho J.K."/>
            <person name="Quackenbush J."/>
            <person name="Sedegah M."/>
            <person name="Shoaibi A."/>
            <person name="Cummings L.M."/>
            <person name="Florens L."/>
            <person name="Yates J.R."/>
            <person name="Raine J.D."/>
            <person name="Sinden R.E."/>
            <person name="Harris M.A."/>
            <person name="Cunningham D.A."/>
            <person name="Preiser P.R."/>
            <person name="Bergman L.W."/>
            <person name="Vaidya A.B."/>
            <person name="van Lin L.H."/>
            <person name="Janse C.J."/>
            <person name="Waters A.P."/>
            <person name="Smith H.O."/>
            <person name="White O.R."/>
            <person name="Salzberg S.L."/>
            <person name="Venter J.C."/>
            <person name="Fraser C.M."/>
            <person name="Hoffman S.L."/>
            <person name="Gardner M.J."/>
            <person name="Carucci D.J."/>
        </authorList>
    </citation>
    <scope>NUCLEOTIDE SEQUENCE [LARGE SCALE GENOMIC DNA]</scope>
    <source>
        <strain evidence="1 2">17XNL</strain>
    </source>
</reference>
<protein>
    <submittedName>
        <fullName evidence="1">Uncharacterized protein</fullName>
    </submittedName>
</protein>
<accession>Q7R7H2</accession>
<gene>
    <name evidence="1" type="ORF">PY07614</name>
</gene>
<dbReference type="Proteomes" id="UP000008553">
    <property type="component" value="Unassembled WGS sequence"/>
</dbReference>
<name>Q7R7H2_PLAYO</name>
<dbReference type="PaxDb" id="73239-Q7R7H2"/>
<proteinExistence type="predicted"/>
<dbReference type="InParanoid" id="Q7R7H2"/>